<evidence type="ECO:0008006" key="4">
    <source>
        <dbReference type="Google" id="ProtNLM"/>
    </source>
</evidence>
<dbReference type="EMBL" id="VIFX01000054">
    <property type="protein sequence ID" value="TQR82989.1"/>
    <property type="molecule type" value="Genomic_DNA"/>
</dbReference>
<dbReference type="AlphaFoldDB" id="A0A544VSN2"/>
<keyword evidence="1" id="KW-0732">Signal</keyword>
<name>A0A544VSN2_9MYCO</name>
<organism evidence="2 3">
    <name type="scientific">Mycolicibacterium hodleri</name>
    <dbReference type="NCBI Taxonomy" id="49897"/>
    <lineage>
        <taxon>Bacteria</taxon>
        <taxon>Bacillati</taxon>
        <taxon>Actinomycetota</taxon>
        <taxon>Actinomycetes</taxon>
        <taxon>Mycobacteriales</taxon>
        <taxon>Mycobacteriaceae</taxon>
        <taxon>Mycolicibacterium</taxon>
    </lineage>
</organism>
<feature type="chain" id="PRO_5038405346" description="Keratin associated protein" evidence="1">
    <location>
        <begin position="29"/>
        <end position="76"/>
    </location>
</feature>
<dbReference type="Proteomes" id="UP000315759">
    <property type="component" value="Unassembled WGS sequence"/>
</dbReference>
<keyword evidence="3" id="KW-1185">Reference proteome</keyword>
<evidence type="ECO:0000313" key="2">
    <source>
        <dbReference type="EMBL" id="TQR82989.1"/>
    </source>
</evidence>
<comment type="caution">
    <text evidence="2">The sequence shown here is derived from an EMBL/GenBank/DDBJ whole genome shotgun (WGS) entry which is preliminary data.</text>
</comment>
<sequence length="76" mass="7704">MWITPKMPVPLLVSLGAVVAIAAAPVAAADPGNPAQPHQACSSLGSTQSLCESRGNVQINDSPPQVDYFPYAGGAT</sequence>
<evidence type="ECO:0000313" key="3">
    <source>
        <dbReference type="Proteomes" id="UP000315759"/>
    </source>
</evidence>
<gene>
    <name evidence="2" type="ORF">D8S82_29455</name>
</gene>
<protein>
    <recommendedName>
        <fullName evidence="4">Keratin associated protein</fullName>
    </recommendedName>
</protein>
<feature type="signal peptide" evidence="1">
    <location>
        <begin position="1"/>
        <end position="28"/>
    </location>
</feature>
<proteinExistence type="predicted"/>
<dbReference type="RefSeq" id="WP_142555480.1">
    <property type="nucleotide sequence ID" value="NZ_VIFX01000054.1"/>
</dbReference>
<accession>A0A544VSN2</accession>
<reference evidence="2 3" key="1">
    <citation type="submission" date="2018-10" db="EMBL/GenBank/DDBJ databases">
        <title>Draft genome of Mycobacterium hodleri strain B.</title>
        <authorList>
            <person name="Amande T.J."/>
            <person name="Mcgenity T.J."/>
        </authorList>
    </citation>
    <scope>NUCLEOTIDE SEQUENCE [LARGE SCALE GENOMIC DNA]</scope>
    <source>
        <strain evidence="2 3">B</strain>
    </source>
</reference>
<evidence type="ECO:0000256" key="1">
    <source>
        <dbReference type="SAM" id="SignalP"/>
    </source>
</evidence>